<comment type="similarity">
    <text evidence="1">Belongs to the peptidase S33 family.</text>
</comment>
<organism evidence="6 7">
    <name type="scientific">Mycobacterium terramassiliense</name>
    <dbReference type="NCBI Taxonomy" id="1841859"/>
    <lineage>
        <taxon>Bacteria</taxon>
        <taxon>Bacillati</taxon>
        <taxon>Actinomycetota</taxon>
        <taxon>Actinomycetes</taxon>
        <taxon>Mycobacteriales</taxon>
        <taxon>Mycobacteriaceae</taxon>
        <taxon>Mycobacterium</taxon>
    </lineage>
</organism>
<dbReference type="InterPro" id="IPR029058">
    <property type="entry name" value="AB_hydrolase_fold"/>
</dbReference>
<dbReference type="InterPro" id="IPR000073">
    <property type="entry name" value="AB_hydrolase_1"/>
</dbReference>
<dbReference type="GO" id="GO:0016787">
    <property type="term" value="F:hydrolase activity"/>
    <property type="evidence" value="ECO:0007669"/>
    <property type="project" value="UniProtKB-KW"/>
</dbReference>
<dbReference type="Pfam" id="PF00561">
    <property type="entry name" value="Abhydrolase_1"/>
    <property type="match status" value="1"/>
</dbReference>
<keyword evidence="2" id="KW-0732">Signal</keyword>
<accession>A0A2U3NKK5</accession>
<dbReference type="PANTHER" id="PTHR43248:SF29">
    <property type="entry name" value="TRIPEPTIDYL AMINOPEPTIDASE"/>
    <property type="match status" value="1"/>
</dbReference>
<evidence type="ECO:0000256" key="3">
    <source>
        <dbReference type="ARBA" id="ARBA00022801"/>
    </source>
</evidence>
<dbReference type="InterPro" id="IPR051601">
    <property type="entry name" value="Serine_prot/Carboxylest_S33"/>
</dbReference>
<evidence type="ECO:0000259" key="5">
    <source>
        <dbReference type="Pfam" id="PF00561"/>
    </source>
</evidence>
<evidence type="ECO:0000256" key="4">
    <source>
        <dbReference type="SAM" id="MobiDB-lite"/>
    </source>
</evidence>
<protein>
    <submittedName>
        <fullName evidence="6">Hydrolase, alpha/beta domain protein</fullName>
    </submittedName>
</protein>
<feature type="region of interest" description="Disordered" evidence="4">
    <location>
        <begin position="44"/>
        <end position="69"/>
    </location>
</feature>
<reference evidence="6 7" key="1">
    <citation type="submission" date="2017-01" db="EMBL/GenBank/DDBJ databases">
        <authorList>
            <consortium name="Urmite Genomes"/>
        </authorList>
    </citation>
    <scope>NUCLEOTIDE SEQUENCE [LARGE SCALE GENOMIC DNA]</scope>
    <source>
        <strain evidence="6 7">AB308</strain>
    </source>
</reference>
<evidence type="ECO:0000313" key="6">
    <source>
        <dbReference type="EMBL" id="SPM32062.1"/>
    </source>
</evidence>
<dbReference type="SUPFAM" id="SSF53474">
    <property type="entry name" value="alpha/beta-Hydrolases"/>
    <property type="match status" value="1"/>
</dbReference>
<feature type="non-terminal residue" evidence="6">
    <location>
        <position position="1"/>
    </location>
</feature>
<dbReference type="Gene3D" id="3.40.50.1820">
    <property type="entry name" value="alpha/beta hydrolase"/>
    <property type="match status" value="1"/>
</dbReference>
<dbReference type="AlphaFoldDB" id="A0A2U3NKK5"/>
<proteinExistence type="inferred from homology"/>
<dbReference type="STRING" id="1841859.GCA_900157385_05590"/>
<evidence type="ECO:0000256" key="2">
    <source>
        <dbReference type="ARBA" id="ARBA00022729"/>
    </source>
</evidence>
<dbReference type="Proteomes" id="UP000241595">
    <property type="component" value="Unassembled WGS sequence"/>
</dbReference>
<dbReference type="EMBL" id="FTRV01000017">
    <property type="protein sequence ID" value="SPM32062.1"/>
    <property type="molecule type" value="Genomic_DNA"/>
</dbReference>
<keyword evidence="3 6" id="KW-0378">Hydrolase</keyword>
<name>A0A2U3NKK5_9MYCO</name>
<evidence type="ECO:0000256" key="1">
    <source>
        <dbReference type="ARBA" id="ARBA00010088"/>
    </source>
</evidence>
<dbReference type="PANTHER" id="PTHR43248">
    <property type="entry name" value="2-SUCCINYL-6-HYDROXY-2,4-CYCLOHEXADIENE-1-CARBOXYLATE SYNTHASE"/>
    <property type="match status" value="1"/>
</dbReference>
<feature type="compositionally biased region" description="Low complexity" evidence="4">
    <location>
        <begin position="49"/>
        <end position="67"/>
    </location>
</feature>
<gene>
    <name evidence="6" type="ORF">MTAB308_5588</name>
</gene>
<keyword evidence="7" id="KW-1185">Reference proteome</keyword>
<evidence type="ECO:0000313" key="7">
    <source>
        <dbReference type="Proteomes" id="UP000241595"/>
    </source>
</evidence>
<feature type="domain" description="AB hydrolase-1" evidence="5">
    <location>
        <begin position="121"/>
        <end position="508"/>
    </location>
</feature>
<sequence length="534" mass="56504">VTIPRCDGYPRLQILTAMSRRRPLSSALLSFGLLLAGSQLPVAGATPEPGAGQTPSPAPPAAAARPQNWGSCNQFLTDTSDLPTAQCTTVSVPIDYANPGGAQAKLAVIRVPATGRRMGSLFINPGGPGASAVDMVAGMASDLENSDITRNFDLVGFDPRGVGHSTPQLRCRSDADFDAFRRDPMVDYSPAGVAHIEQVYRQLAQQCASRMGNGFLANAGTASVARDMDVVRQALGDDQINYLGFSYGTEIGTAYLEGFGSHVRSMVLDGAIDPTVDPVQENINQMAGFQTAFNDYATDCARSAGCPLGTDPAQFVNRYHALVDPLVARPGRTSDPRGLSYADATTGTINALYTPQHWKYLTSGLLGLQRGTDAGDLLLLADDYEGRDKSGHYTNDQDAFNGVRCVDAPTPTDSATWVAADQKMRQVAPFLSYGQFTGNAPRDLCALWPVPATSRPHAAPPAAPGKVVVVSTTHDPATPYQAGVNLARQLGAPLITYDGTQHTAVFNGDQCVDTAVVRYFVAGALPPASLRCRP</sequence>